<evidence type="ECO:0000256" key="2">
    <source>
        <dbReference type="ARBA" id="ARBA00008560"/>
    </source>
</evidence>
<evidence type="ECO:0000256" key="1">
    <source>
        <dbReference type="ARBA" id="ARBA00004173"/>
    </source>
</evidence>
<dbReference type="SUPFAM" id="SSF57829">
    <property type="entry name" value="Zn-binding ribosomal proteins"/>
    <property type="match status" value="1"/>
</dbReference>
<dbReference type="HAMAP" id="MF_00340">
    <property type="entry name" value="Ribosomal_bL32"/>
    <property type="match status" value="1"/>
</dbReference>
<dbReference type="EMBL" id="KL197710">
    <property type="protein sequence ID" value="KDQ63715.1"/>
    <property type="molecule type" value="Genomic_DNA"/>
</dbReference>
<dbReference type="OrthoDB" id="2014905at2759"/>
<organism evidence="8 9">
    <name type="scientific">Jaapia argillacea MUCL 33604</name>
    <dbReference type="NCBI Taxonomy" id="933084"/>
    <lineage>
        <taxon>Eukaryota</taxon>
        <taxon>Fungi</taxon>
        <taxon>Dikarya</taxon>
        <taxon>Basidiomycota</taxon>
        <taxon>Agaricomycotina</taxon>
        <taxon>Agaricomycetes</taxon>
        <taxon>Agaricomycetidae</taxon>
        <taxon>Jaapiales</taxon>
        <taxon>Jaapiaceae</taxon>
        <taxon>Jaapia</taxon>
    </lineage>
</organism>
<dbReference type="Proteomes" id="UP000027265">
    <property type="component" value="Unassembled WGS sequence"/>
</dbReference>
<dbReference type="PANTHER" id="PTHR21026:SF2">
    <property type="entry name" value="LARGE RIBOSOMAL SUBUNIT PROTEIN BL32M"/>
    <property type="match status" value="1"/>
</dbReference>
<name>A0A067QC22_9AGAM</name>
<evidence type="ECO:0000256" key="4">
    <source>
        <dbReference type="ARBA" id="ARBA00022980"/>
    </source>
</evidence>
<protein>
    <recommendedName>
        <fullName evidence="7">Large ribosomal subunit protein bL32m</fullName>
    </recommendedName>
</protein>
<keyword evidence="5" id="KW-0496">Mitochondrion</keyword>
<evidence type="ECO:0000256" key="6">
    <source>
        <dbReference type="ARBA" id="ARBA00023274"/>
    </source>
</evidence>
<keyword evidence="6" id="KW-0687">Ribonucleoprotein</keyword>
<dbReference type="GO" id="GO:0006412">
    <property type="term" value="P:translation"/>
    <property type="evidence" value="ECO:0007669"/>
    <property type="project" value="InterPro"/>
</dbReference>
<dbReference type="InterPro" id="IPR011332">
    <property type="entry name" value="Ribosomal_zn-bd"/>
</dbReference>
<dbReference type="FunCoup" id="A0A067QC22">
    <property type="interactions" value="116"/>
</dbReference>
<evidence type="ECO:0000256" key="5">
    <source>
        <dbReference type="ARBA" id="ARBA00023128"/>
    </source>
</evidence>
<dbReference type="HOGENOM" id="CLU_129084_0_3_1"/>
<dbReference type="PANTHER" id="PTHR21026">
    <property type="entry name" value="39S RIBOSOMAL PROTEIN L32, MITOCHONDRIAL"/>
    <property type="match status" value="1"/>
</dbReference>
<evidence type="ECO:0000313" key="9">
    <source>
        <dbReference type="Proteomes" id="UP000027265"/>
    </source>
</evidence>
<keyword evidence="4" id="KW-0689">Ribosomal protein</keyword>
<dbReference type="InterPro" id="IPR002677">
    <property type="entry name" value="Ribosomal_bL32"/>
</dbReference>
<dbReference type="NCBIfam" id="TIGR01031">
    <property type="entry name" value="rpmF_bact"/>
    <property type="match status" value="1"/>
</dbReference>
<dbReference type="InterPro" id="IPR051991">
    <property type="entry name" value="Mitoribosomal_protein_bL32"/>
</dbReference>
<proteinExistence type="inferred from homology"/>
<dbReference type="GO" id="GO:0003735">
    <property type="term" value="F:structural constituent of ribosome"/>
    <property type="evidence" value="ECO:0007669"/>
    <property type="project" value="InterPro"/>
</dbReference>
<reference evidence="9" key="1">
    <citation type="journal article" date="2014" name="Proc. Natl. Acad. Sci. U.S.A.">
        <title>Extensive sampling of basidiomycete genomes demonstrates inadequacy of the white-rot/brown-rot paradigm for wood decay fungi.</title>
        <authorList>
            <person name="Riley R."/>
            <person name="Salamov A.A."/>
            <person name="Brown D.W."/>
            <person name="Nagy L.G."/>
            <person name="Floudas D."/>
            <person name="Held B.W."/>
            <person name="Levasseur A."/>
            <person name="Lombard V."/>
            <person name="Morin E."/>
            <person name="Otillar R."/>
            <person name="Lindquist E.A."/>
            <person name="Sun H."/>
            <person name="LaButti K.M."/>
            <person name="Schmutz J."/>
            <person name="Jabbour D."/>
            <person name="Luo H."/>
            <person name="Baker S.E."/>
            <person name="Pisabarro A.G."/>
            <person name="Walton J.D."/>
            <person name="Blanchette R.A."/>
            <person name="Henrissat B."/>
            <person name="Martin F."/>
            <person name="Cullen D."/>
            <person name="Hibbett D.S."/>
            <person name="Grigoriev I.V."/>
        </authorList>
    </citation>
    <scope>NUCLEOTIDE SEQUENCE [LARGE SCALE GENOMIC DNA]</scope>
    <source>
        <strain evidence="9">MUCL 33604</strain>
    </source>
</reference>
<comment type="similarity">
    <text evidence="2">Belongs to the bacterial ribosomal protein bL32 family.</text>
</comment>
<sequence length="84" mass="9369">MPTLQSLLDLLPPFLLAVPKKKTSHSRKRMRSANKGLKDKMNLVHCPGCGTPKLAHHLCAFCYSKLTRGWKKEAREGVPLVDSS</sequence>
<dbReference type="GO" id="GO:0005762">
    <property type="term" value="C:mitochondrial large ribosomal subunit"/>
    <property type="evidence" value="ECO:0007669"/>
    <property type="project" value="TreeGrafter"/>
</dbReference>
<dbReference type="STRING" id="933084.A0A067QC22"/>
<evidence type="ECO:0000313" key="8">
    <source>
        <dbReference type="EMBL" id="KDQ63715.1"/>
    </source>
</evidence>
<gene>
    <name evidence="8" type="ORF">JAAARDRAFT_53903</name>
</gene>
<dbReference type="AlphaFoldDB" id="A0A067QC22"/>
<dbReference type="InParanoid" id="A0A067QC22"/>
<accession>A0A067QC22</accession>
<keyword evidence="9" id="KW-1185">Reference proteome</keyword>
<dbReference type="Pfam" id="PF01783">
    <property type="entry name" value="Ribosomal_L32p"/>
    <property type="match status" value="1"/>
</dbReference>
<evidence type="ECO:0000256" key="7">
    <source>
        <dbReference type="ARBA" id="ARBA00039935"/>
    </source>
</evidence>
<comment type="subcellular location">
    <subcellularLocation>
        <location evidence="1">Mitochondrion</location>
    </subcellularLocation>
</comment>
<evidence type="ECO:0000256" key="3">
    <source>
        <dbReference type="ARBA" id="ARBA00022946"/>
    </source>
</evidence>
<keyword evidence="3" id="KW-0809">Transit peptide</keyword>